<dbReference type="EMBL" id="CP087164">
    <property type="protein sequence ID" value="UGS38093.1"/>
    <property type="molecule type" value="Genomic_DNA"/>
</dbReference>
<evidence type="ECO:0000313" key="1">
    <source>
        <dbReference type="EMBL" id="UGS38093.1"/>
    </source>
</evidence>
<sequence length="51" mass="4931">MVFTVTIAAGGLFGMNGLILSAPLAPCAGATGGRAERAAAAVLVEDVREGG</sequence>
<proteinExistence type="predicted"/>
<name>A0A9E6Y1T7_9ACTN</name>
<protein>
    <submittedName>
        <fullName evidence="1">Uncharacterized protein</fullName>
    </submittedName>
</protein>
<gene>
    <name evidence="1" type="ORF">DSM104329_04515</name>
</gene>
<dbReference type="RefSeq" id="WP_259312125.1">
    <property type="nucleotide sequence ID" value="NZ_CP087164.1"/>
</dbReference>
<reference evidence="1" key="1">
    <citation type="journal article" date="2022" name="Int. J. Syst. Evol. Microbiol.">
        <title>Pseudomonas aegrilactucae sp. nov. and Pseudomonas morbosilactucae sp. nov., pathogens causing bacterial rot of lettuce in Japan.</title>
        <authorList>
            <person name="Sawada H."/>
            <person name="Fujikawa T."/>
            <person name="Satou M."/>
        </authorList>
    </citation>
    <scope>NUCLEOTIDE SEQUENCE</scope>
    <source>
        <strain evidence="1">0166_1</strain>
    </source>
</reference>
<organism evidence="1 2">
    <name type="scientific">Capillimicrobium parvum</name>
    <dbReference type="NCBI Taxonomy" id="2884022"/>
    <lineage>
        <taxon>Bacteria</taxon>
        <taxon>Bacillati</taxon>
        <taxon>Actinomycetota</taxon>
        <taxon>Thermoleophilia</taxon>
        <taxon>Solirubrobacterales</taxon>
        <taxon>Capillimicrobiaceae</taxon>
        <taxon>Capillimicrobium</taxon>
    </lineage>
</organism>
<dbReference type="AlphaFoldDB" id="A0A9E6Y1T7"/>
<keyword evidence="2" id="KW-1185">Reference proteome</keyword>
<accession>A0A9E6Y1T7</accession>
<evidence type="ECO:0000313" key="2">
    <source>
        <dbReference type="Proteomes" id="UP001162834"/>
    </source>
</evidence>
<dbReference type="KEGG" id="sbae:DSM104329_04515"/>
<dbReference type="Proteomes" id="UP001162834">
    <property type="component" value="Chromosome"/>
</dbReference>